<organism evidence="7 8">
    <name type="scientific">Acanthocheilonema viteae</name>
    <name type="common">Filarial nematode worm</name>
    <name type="synonym">Dipetalonema viteae</name>
    <dbReference type="NCBI Taxonomy" id="6277"/>
    <lineage>
        <taxon>Eukaryota</taxon>
        <taxon>Metazoa</taxon>
        <taxon>Ecdysozoa</taxon>
        <taxon>Nematoda</taxon>
        <taxon>Chromadorea</taxon>
        <taxon>Rhabditida</taxon>
        <taxon>Spirurina</taxon>
        <taxon>Spiruromorpha</taxon>
        <taxon>Filarioidea</taxon>
        <taxon>Onchocercidae</taxon>
        <taxon>Acanthocheilonema</taxon>
    </lineage>
</organism>
<comment type="subcellular location">
    <subcellularLocation>
        <location evidence="1">Membrane</location>
        <topology evidence="1">Multi-pass membrane protein</topology>
    </subcellularLocation>
</comment>
<sequence>MLVDLNICFQESNLSYRVGEVMQLLQVFPVNIIMAICIFITISLTNICSNTVTASIFIPIVAELAKSLEIHPLYFMIPTALASSMAFTLPVATPPNAIIFASGLLRVNDILLAGILATIECALLEMLFMMTWATYLFELDKFPLWAYTPTELVYRNHTLFDILANATAK</sequence>
<evidence type="ECO:0000256" key="4">
    <source>
        <dbReference type="ARBA" id="ARBA00022989"/>
    </source>
</evidence>
<dbReference type="Proteomes" id="UP000276991">
    <property type="component" value="Unassembled WGS sequence"/>
</dbReference>
<reference evidence="7 8" key="1">
    <citation type="submission" date="2018-08" db="EMBL/GenBank/DDBJ databases">
        <authorList>
            <person name="Laetsch R D."/>
            <person name="Stevens L."/>
            <person name="Kumar S."/>
            <person name="Blaxter L. M."/>
        </authorList>
    </citation>
    <scope>NUCLEOTIDE SEQUENCE [LARGE SCALE GENOMIC DNA]</scope>
</reference>
<name>A0A498SPK7_ACAVI</name>
<dbReference type="AlphaFoldDB" id="A0A498SPK7"/>
<evidence type="ECO:0008006" key="9">
    <source>
        <dbReference type="Google" id="ProtNLM"/>
    </source>
</evidence>
<evidence type="ECO:0000256" key="2">
    <source>
        <dbReference type="ARBA" id="ARBA00006772"/>
    </source>
</evidence>
<protein>
    <recommendedName>
        <fullName evidence="9">Citrate transporter-like domain-containing protein</fullName>
    </recommendedName>
</protein>
<evidence type="ECO:0000313" key="7">
    <source>
        <dbReference type="EMBL" id="VBB33748.1"/>
    </source>
</evidence>
<dbReference type="GO" id="GO:0005886">
    <property type="term" value="C:plasma membrane"/>
    <property type="evidence" value="ECO:0007669"/>
    <property type="project" value="TreeGrafter"/>
</dbReference>
<dbReference type="Pfam" id="PF00939">
    <property type="entry name" value="Na_sulph_symp"/>
    <property type="match status" value="1"/>
</dbReference>
<feature type="transmembrane region" description="Helical" evidence="6">
    <location>
        <begin position="32"/>
        <end position="61"/>
    </location>
</feature>
<dbReference type="EMBL" id="UPTC01002663">
    <property type="protein sequence ID" value="VBB33748.1"/>
    <property type="molecule type" value="Genomic_DNA"/>
</dbReference>
<keyword evidence="3 6" id="KW-0812">Transmembrane</keyword>
<dbReference type="PANTHER" id="PTHR10283">
    <property type="entry name" value="SOLUTE CARRIER FAMILY 13 MEMBER"/>
    <property type="match status" value="1"/>
</dbReference>
<keyword evidence="8" id="KW-1185">Reference proteome</keyword>
<accession>A0A498SPK7</accession>
<dbReference type="GO" id="GO:0015141">
    <property type="term" value="F:succinate transmembrane transporter activity"/>
    <property type="evidence" value="ECO:0007669"/>
    <property type="project" value="TreeGrafter"/>
</dbReference>
<gene>
    <name evidence="7" type="ORF">NAV_LOCUS8539</name>
</gene>
<proteinExistence type="inferred from homology"/>
<dbReference type="PANTHER" id="PTHR10283:SF82">
    <property type="entry name" value="SOLUTE CARRIER FAMILY 13 MEMBER 2"/>
    <property type="match status" value="1"/>
</dbReference>
<keyword evidence="5 6" id="KW-0472">Membrane</keyword>
<feature type="transmembrane region" description="Helical" evidence="6">
    <location>
        <begin position="112"/>
        <end position="137"/>
    </location>
</feature>
<evidence type="ECO:0000256" key="1">
    <source>
        <dbReference type="ARBA" id="ARBA00004141"/>
    </source>
</evidence>
<dbReference type="GO" id="GO:0015137">
    <property type="term" value="F:citrate transmembrane transporter activity"/>
    <property type="evidence" value="ECO:0007669"/>
    <property type="project" value="TreeGrafter"/>
</dbReference>
<keyword evidence="4 6" id="KW-1133">Transmembrane helix</keyword>
<evidence type="ECO:0000256" key="6">
    <source>
        <dbReference type="SAM" id="Phobius"/>
    </source>
</evidence>
<feature type="transmembrane region" description="Helical" evidence="6">
    <location>
        <begin position="73"/>
        <end position="92"/>
    </location>
</feature>
<evidence type="ECO:0000256" key="3">
    <source>
        <dbReference type="ARBA" id="ARBA00022692"/>
    </source>
</evidence>
<comment type="similarity">
    <text evidence="2">Belongs to the SLC13A/DASS transporter (TC 2.A.47) family. NADC subfamily.</text>
</comment>
<evidence type="ECO:0000256" key="5">
    <source>
        <dbReference type="ARBA" id="ARBA00023136"/>
    </source>
</evidence>
<dbReference type="InterPro" id="IPR001898">
    <property type="entry name" value="SLC13A/DASS"/>
</dbReference>
<dbReference type="STRING" id="6277.A0A498SPK7"/>
<evidence type="ECO:0000313" key="8">
    <source>
        <dbReference type="Proteomes" id="UP000276991"/>
    </source>
</evidence>
<dbReference type="OrthoDB" id="6493944at2759"/>